<dbReference type="GO" id="GO:0009116">
    <property type="term" value="P:nucleoside metabolic process"/>
    <property type="evidence" value="ECO:0007669"/>
    <property type="project" value="InterPro"/>
</dbReference>
<dbReference type="SUPFAM" id="SSF53167">
    <property type="entry name" value="Purine and uridine phosphorylases"/>
    <property type="match status" value="1"/>
</dbReference>
<reference evidence="7" key="1">
    <citation type="journal article" date="2021" name="Environ. Microbiol.">
        <title>Genomic characterization of three novel Desulfobacterota classes expand the metabolic and phylogenetic diversity of the phylum.</title>
        <authorList>
            <person name="Murphy C.L."/>
            <person name="Biggerstaff J."/>
            <person name="Eichhorn A."/>
            <person name="Ewing E."/>
            <person name="Shahan R."/>
            <person name="Soriano D."/>
            <person name="Stewart S."/>
            <person name="VanMol K."/>
            <person name="Walker R."/>
            <person name="Walters P."/>
            <person name="Elshahed M.S."/>
            <person name="Youssef N.H."/>
        </authorList>
    </citation>
    <scope>NUCLEOTIDE SEQUENCE</scope>
    <source>
        <strain evidence="7">Zod_Metabat.24</strain>
    </source>
</reference>
<sequence length="287" mass="30642">MTPGIPLDEKSLYAKIREAADFILLKTNLRPKSAVVLGTGLGGIAGVMEVDVSVPYGEIPGFGTSTVTGHAGKLDIGRIEDADVAVLDGRFHLYEGYEPVEIAVPIWVLKTMGIRNLIITNAAGGLNPLFLPGEIMVINDHINFTGRNPLIGINSDKMGARFPDMTRAYDREFIETAEEEALSLGIRLNRGVYIGILGPSLETPAETRMLKALGGDATGMSTIMEVIAAVKAGIRVLGLSVISNVNLPDAMKPILLEDVISGAEAAGPDLIKLISRVLNRIEEKGEK</sequence>
<dbReference type="PANTHER" id="PTHR11904:SF9">
    <property type="entry name" value="PURINE NUCLEOSIDE PHOSPHORYLASE-RELATED"/>
    <property type="match status" value="1"/>
</dbReference>
<evidence type="ECO:0000256" key="3">
    <source>
        <dbReference type="ARBA" id="ARBA00022676"/>
    </source>
</evidence>
<dbReference type="Gene3D" id="3.40.50.1580">
    <property type="entry name" value="Nucleoside phosphorylase domain"/>
    <property type="match status" value="1"/>
</dbReference>
<organism evidence="7 8">
    <name type="scientific">Candidatus Zymogenus saltonus</name>
    <dbReference type="NCBI Taxonomy" id="2844893"/>
    <lineage>
        <taxon>Bacteria</taxon>
        <taxon>Deltaproteobacteria</taxon>
        <taxon>Candidatus Zymogenia</taxon>
        <taxon>Candidatus Zymogeniales</taxon>
        <taxon>Candidatus Zymogenaceae</taxon>
        <taxon>Candidatus Zymogenus</taxon>
    </lineage>
</organism>
<dbReference type="AlphaFoldDB" id="A0A9D8PNX9"/>
<evidence type="ECO:0000313" key="8">
    <source>
        <dbReference type="Proteomes" id="UP000809273"/>
    </source>
</evidence>
<keyword evidence="4 5" id="KW-0808">Transferase</keyword>
<dbReference type="InterPro" id="IPR011268">
    <property type="entry name" value="Purine_phosphorylase"/>
</dbReference>
<dbReference type="PIRSF" id="PIRSF000477">
    <property type="entry name" value="PurNPase"/>
    <property type="match status" value="1"/>
</dbReference>
<dbReference type="PANTHER" id="PTHR11904">
    <property type="entry name" value="METHYLTHIOADENOSINE/PURINE NUCLEOSIDE PHOSPHORYLASE"/>
    <property type="match status" value="1"/>
</dbReference>
<accession>A0A9D8PNX9</accession>
<gene>
    <name evidence="7" type="ORF">JW984_11215</name>
</gene>
<keyword evidence="3 5" id="KW-0328">Glycosyltransferase</keyword>
<comment type="pathway">
    <text evidence="1 5">Purine metabolism; purine nucleoside salvage.</text>
</comment>
<protein>
    <recommendedName>
        <fullName evidence="5">Purine nucleoside phosphorylase</fullName>
        <ecNumber evidence="5">2.4.2.1</ecNumber>
    </recommendedName>
    <alternativeName>
        <fullName evidence="5">Inosine-guanosine phosphorylase</fullName>
    </alternativeName>
</protein>
<name>A0A9D8PNX9_9DELT</name>
<evidence type="ECO:0000313" key="7">
    <source>
        <dbReference type="EMBL" id="MBN1573754.1"/>
    </source>
</evidence>
<dbReference type="NCBIfam" id="NF006054">
    <property type="entry name" value="PRK08202.1"/>
    <property type="match status" value="1"/>
</dbReference>
<comment type="function">
    <text evidence="5">The purine nucleoside phosphorylases catalyze the phosphorolytic breakdown of the N-glycosidic bond in the beta-(deoxy)ribonucleoside molecules, with the formation of the corresponding free purine bases and pentose-1-phosphate.</text>
</comment>
<comment type="similarity">
    <text evidence="2 5">Belongs to the PNP/MTAP phosphorylase family.</text>
</comment>
<dbReference type="CDD" id="cd09009">
    <property type="entry name" value="PNP-EcPNPII_like"/>
    <property type="match status" value="1"/>
</dbReference>
<dbReference type="Proteomes" id="UP000809273">
    <property type="component" value="Unassembled WGS sequence"/>
</dbReference>
<dbReference type="InterPro" id="IPR000845">
    <property type="entry name" value="Nucleoside_phosphorylase_d"/>
</dbReference>
<dbReference type="NCBIfam" id="TIGR01697">
    <property type="entry name" value="PNPH-PUNA-XAPA"/>
    <property type="match status" value="1"/>
</dbReference>
<proteinExistence type="inferred from homology"/>
<dbReference type="GO" id="GO:0005737">
    <property type="term" value="C:cytoplasm"/>
    <property type="evidence" value="ECO:0007669"/>
    <property type="project" value="TreeGrafter"/>
</dbReference>
<dbReference type="EMBL" id="JAFGIX010000054">
    <property type="protein sequence ID" value="MBN1573754.1"/>
    <property type="molecule type" value="Genomic_DNA"/>
</dbReference>
<dbReference type="InterPro" id="IPR035994">
    <property type="entry name" value="Nucleoside_phosphorylase_sf"/>
</dbReference>
<evidence type="ECO:0000256" key="5">
    <source>
        <dbReference type="PIRNR" id="PIRNR000477"/>
    </source>
</evidence>
<comment type="caution">
    <text evidence="7">The sequence shown here is derived from an EMBL/GenBank/DDBJ whole genome shotgun (WGS) entry which is preliminary data.</text>
</comment>
<dbReference type="Pfam" id="PF01048">
    <property type="entry name" value="PNP_UDP_1"/>
    <property type="match status" value="1"/>
</dbReference>
<evidence type="ECO:0000256" key="4">
    <source>
        <dbReference type="ARBA" id="ARBA00022679"/>
    </source>
</evidence>
<reference evidence="7" key="2">
    <citation type="submission" date="2021-01" db="EMBL/GenBank/DDBJ databases">
        <authorList>
            <person name="Hahn C.R."/>
            <person name="Youssef N.H."/>
            <person name="Elshahed M."/>
        </authorList>
    </citation>
    <scope>NUCLEOTIDE SEQUENCE</scope>
    <source>
        <strain evidence="7">Zod_Metabat.24</strain>
    </source>
</reference>
<dbReference type="GO" id="GO:0004731">
    <property type="term" value="F:purine-nucleoside phosphorylase activity"/>
    <property type="evidence" value="ECO:0007669"/>
    <property type="project" value="UniProtKB-EC"/>
</dbReference>
<evidence type="ECO:0000256" key="1">
    <source>
        <dbReference type="ARBA" id="ARBA00005058"/>
    </source>
</evidence>
<dbReference type="EC" id="2.4.2.1" evidence="5"/>
<evidence type="ECO:0000259" key="6">
    <source>
        <dbReference type="Pfam" id="PF01048"/>
    </source>
</evidence>
<feature type="domain" description="Nucleoside phosphorylase" evidence="6">
    <location>
        <begin position="34"/>
        <end position="278"/>
    </location>
</feature>
<evidence type="ECO:0000256" key="2">
    <source>
        <dbReference type="ARBA" id="ARBA00006751"/>
    </source>
</evidence>